<feature type="compositionally biased region" description="Low complexity" evidence="1">
    <location>
        <begin position="589"/>
        <end position="600"/>
    </location>
</feature>
<dbReference type="AlphaFoldDB" id="A0AAW1SYS6"/>
<feature type="compositionally biased region" description="Polar residues" evidence="1">
    <location>
        <begin position="654"/>
        <end position="667"/>
    </location>
</feature>
<sequence>MRSAAVPAGPDQHAQRQNIVSFQTCGKPIRYRVCHRSSSVRPGPTRASQRDGAVSAGAQDTAGAAAAGSAQPVEIPTKLNNIPHTHHIRRFFYADVTQATKKALSAGKQRITLRVTIPELNPEMDVFRVGTLLEMVREMAVGLAQDGQRVKVSVQQAMGQGVFQGLPLSLSGVRRIMEAMEWGDAEDFVSFGQVSADQIDDSEYYILIAPQNVVGNTIMTNLQEMVDAAEDQGKSVILINPKLTDVPSSGGVMGVRGRKERMAFASSFDAAYHFRLLYLSSAMMYPIMGALRHVHGEPWQVYRRADTGRREEEYQLLGTYDDQPSTSEITLLFSKNQRQREEASPCKRLGTRSLLPRKRCIQSLQLLSPKGRRMGQQVVSHLPTVSCEMGSSDSELERRLPQGPVVKRREKRRAANREAARRLRQRRQEQVLQLEGELVTAHNTTEQVTRKLGHVQSAHRKAVAELQILRAELAGLKMSMGLSAPLSQLDIASASLAASTGVLPSAHLLTMPAPLFPTGLLASSQFAAQQAHSLAAHSAYPDLAQTLAAAAIPTSSQLPTQAHPQAEQHGPGRVNSSPISSGDAPGMPSQSHRSSSSPTSAYRHLEAPARGLLDAVALHFHSESETFVSSNPARHSHQAAKDFTEVVRDISVGSQHSAEYSHNTGATKTPCATREKRRRSDTALQ</sequence>
<dbReference type="SMART" id="SM00338">
    <property type="entry name" value="BRLZ"/>
    <property type="match status" value="1"/>
</dbReference>
<evidence type="ECO:0000259" key="2">
    <source>
        <dbReference type="PROSITE" id="PS50217"/>
    </source>
</evidence>
<dbReference type="PROSITE" id="PS00036">
    <property type="entry name" value="BZIP_BASIC"/>
    <property type="match status" value="1"/>
</dbReference>
<protein>
    <recommendedName>
        <fullName evidence="2">BZIP domain-containing protein</fullName>
    </recommendedName>
</protein>
<keyword evidence="4" id="KW-1185">Reference proteome</keyword>
<feature type="compositionally biased region" description="Low complexity" evidence="1">
    <location>
        <begin position="53"/>
        <end position="71"/>
    </location>
</feature>
<dbReference type="PANTHER" id="PTHR35509:SF6">
    <property type="entry name" value="ADENYLATE KINASE"/>
    <property type="match status" value="1"/>
</dbReference>
<dbReference type="InterPro" id="IPR004827">
    <property type="entry name" value="bZIP"/>
</dbReference>
<feature type="domain" description="BZIP" evidence="2">
    <location>
        <begin position="406"/>
        <end position="469"/>
    </location>
</feature>
<comment type="caution">
    <text evidence="3">The sequence shown here is derived from an EMBL/GenBank/DDBJ whole genome shotgun (WGS) entry which is preliminary data.</text>
</comment>
<name>A0AAW1SYS6_9CHLO</name>
<feature type="region of interest" description="Disordered" evidence="1">
    <location>
        <begin position="654"/>
        <end position="685"/>
    </location>
</feature>
<dbReference type="EMBL" id="JALJOV010000760">
    <property type="protein sequence ID" value="KAK9861434.1"/>
    <property type="molecule type" value="Genomic_DNA"/>
</dbReference>
<dbReference type="Proteomes" id="UP001485043">
    <property type="component" value="Unassembled WGS sequence"/>
</dbReference>
<feature type="region of interest" description="Disordered" evidence="1">
    <location>
        <begin position="556"/>
        <end position="601"/>
    </location>
</feature>
<organism evidence="3 4">
    <name type="scientific">Apatococcus fuscideae</name>
    <dbReference type="NCBI Taxonomy" id="2026836"/>
    <lineage>
        <taxon>Eukaryota</taxon>
        <taxon>Viridiplantae</taxon>
        <taxon>Chlorophyta</taxon>
        <taxon>core chlorophytes</taxon>
        <taxon>Trebouxiophyceae</taxon>
        <taxon>Chlorellales</taxon>
        <taxon>Chlorellaceae</taxon>
        <taxon>Apatococcus</taxon>
    </lineage>
</organism>
<dbReference type="Pfam" id="PF09353">
    <property type="entry name" value="DUF1995"/>
    <property type="match status" value="1"/>
</dbReference>
<evidence type="ECO:0000256" key="1">
    <source>
        <dbReference type="SAM" id="MobiDB-lite"/>
    </source>
</evidence>
<dbReference type="Gene3D" id="1.20.5.170">
    <property type="match status" value="1"/>
</dbReference>
<dbReference type="PROSITE" id="PS50217">
    <property type="entry name" value="BZIP"/>
    <property type="match status" value="1"/>
</dbReference>
<dbReference type="InterPro" id="IPR018962">
    <property type="entry name" value="DUF1995"/>
</dbReference>
<feature type="region of interest" description="Disordered" evidence="1">
    <location>
        <begin position="36"/>
        <end position="72"/>
    </location>
</feature>
<accession>A0AAW1SYS6</accession>
<proteinExistence type="predicted"/>
<dbReference type="PANTHER" id="PTHR35509">
    <property type="entry name" value="DOMAIN PROTEIN, PUTATIVE (DUF1995)-RELATED"/>
    <property type="match status" value="1"/>
</dbReference>
<reference evidence="3 4" key="1">
    <citation type="journal article" date="2024" name="Nat. Commun.">
        <title>Phylogenomics reveals the evolutionary origins of lichenization in chlorophyte algae.</title>
        <authorList>
            <person name="Puginier C."/>
            <person name="Libourel C."/>
            <person name="Otte J."/>
            <person name="Skaloud P."/>
            <person name="Haon M."/>
            <person name="Grisel S."/>
            <person name="Petersen M."/>
            <person name="Berrin J.G."/>
            <person name="Delaux P.M."/>
            <person name="Dal Grande F."/>
            <person name="Keller J."/>
        </authorList>
    </citation>
    <scope>NUCLEOTIDE SEQUENCE [LARGE SCALE GENOMIC DNA]</scope>
    <source>
        <strain evidence="3 4">SAG 2523</strain>
    </source>
</reference>
<dbReference type="GO" id="GO:0003700">
    <property type="term" value="F:DNA-binding transcription factor activity"/>
    <property type="evidence" value="ECO:0007669"/>
    <property type="project" value="InterPro"/>
</dbReference>
<dbReference type="InterPro" id="IPR053021">
    <property type="entry name" value="Chloroplast_ADK"/>
</dbReference>
<gene>
    <name evidence="3" type="ORF">WJX84_008393</name>
</gene>
<dbReference type="SUPFAM" id="SSF57959">
    <property type="entry name" value="Leucine zipper domain"/>
    <property type="match status" value="1"/>
</dbReference>
<evidence type="ECO:0000313" key="4">
    <source>
        <dbReference type="Proteomes" id="UP001485043"/>
    </source>
</evidence>
<dbReference type="InterPro" id="IPR046347">
    <property type="entry name" value="bZIP_sf"/>
</dbReference>
<evidence type="ECO:0000313" key="3">
    <source>
        <dbReference type="EMBL" id="KAK9861434.1"/>
    </source>
</evidence>